<organism evidence="2 3">
    <name type="scientific">Candidatus Nomurabacteria bacterium RIFCSPLOWO2_01_FULL_33_17</name>
    <dbReference type="NCBI Taxonomy" id="1801764"/>
    <lineage>
        <taxon>Bacteria</taxon>
        <taxon>Candidatus Nomuraibacteriota</taxon>
    </lineage>
</organism>
<keyword evidence="1" id="KW-1133">Transmembrane helix</keyword>
<accession>A0A1F6WQW6</accession>
<keyword evidence="1" id="KW-0812">Transmembrane</keyword>
<keyword evidence="1" id="KW-0472">Membrane</keyword>
<dbReference type="AlphaFoldDB" id="A0A1F6WQW6"/>
<protein>
    <submittedName>
        <fullName evidence="2">Uncharacterized protein</fullName>
    </submittedName>
</protein>
<name>A0A1F6WQW6_9BACT</name>
<reference evidence="2 3" key="1">
    <citation type="journal article" date="2016" name="Nat. Commun.">
        <title>Thousands of microbial genomes shed light on interconnected biogeochemical processes in an aquifer system.</title>
        <authorList>
            <person name="Anantharaman K."/>
            <person name="Brown C.T."/>
            <person name="Hug L.A."/>
            <person name="Sharon I."/>
            <person name="Castelle C.J."/>
            <person name="Probst A.J."/>
            <person name="Thomas B.C."/>
            <person name="Singh A."/>
            <person name="Wilkins M.J."/>
            <person name="Karaoz U."/>
            <person name="Brodie E.L."/>
            <person name="Williams K.H."/>
            <person name="Hubbard S.S."/>
            <person name="Banfield J.F."/>
        </authorList>
    </citation>
    <scope>NUCLEOTIDE SEQUENCE [LARGE SCALE GENOMIC DNA]</scope>
</reference>
<feature type="transmembrane region" description="Helical" evidence="1">
    <location>
        <begin position="53"/>
        <end position="72"/>
    </location>
</feature>
<dbReference type="EMBL" id="MFUO01000004">
    <property type="protein sequence ID" value="OGI84267.1"/>
    <property type="molecule type" value="Genomic_DNA"/>
</dbReference>
<dbReference type="Proteomes" id="UP000178184">
    <property type="component" value="Unassembled WGS sequence"/>
</dbReference>
<proteinExistence type="predicted"/>
<evidence type="ECO:0000256" key="1">
    <source>
        <dbReference type="SAM" id="Phobius"/>
    </source>
</evidence>
<evidence type="ECO:0000313" key="3">
    <source>
        <dbReference type="Proteomes" id="UP000178184"/>
    </source>
</evidence>
<evidence type="ECO:0000313" key="2">
    <source>
        <dbReference type="EMBL" id="OGI84267.1"/>
    </source>
</evidence>
<dbReference type="STRING" id="1801764.A2903_00115"/>
<sequence>MENNNEETLKSVIQEDINNSSGVPRFEEKNGEFHVRNSSDYSASVSTKLGLKILLPILAIGIIVMLAYTFLFS</sequence>
<comment type="caution">
    <text evidence="2">The sequence shown here is derived from an EMBL/GenBank/DDBJ whole genome shotgun (WGS) entry which is preliminary data.</text>
</comment>
<gene>
    <name evidence="2" type="ORF">A2903_00115</name>
</gene>